<gene>
    <name evidence="1" type="ORF">A6R68_13891</name>
</gene>
<name>A0A1A6H1N8_NEOLE</name>
<feature type="non-terminal residue" evidence="1">
    <location>
        <position position="130"/>
    </location>
</feature>
<proteinExistence type="predicted"/>
<organism evidence="1 2">
    <name type="scientific">Neotoma lepida</name>
    <name type="common">Desert woodrat</name>
    <dbReference type="NCBI Taxonomy" id="56216"/>
    <lineage>
        <taxon>Eukaryota</taxon>
        <taxon>Metazoa</taxon>
        <taxon>Chordata</taxon>
        <taxon>Craniata</taxon>
        <taxon>Vertebrata</taxon>
        <taxon>Euteleostomi</taxon>
        <taxon>Mammalia</taxon>
        <taxon>Eutheria</taxon>
        <taxon>Euarchontoglires</taxon>
        <taxon>Glires</taxon>
        <taxon>Rodentia</taxon>
        <taxon>Myomorpha</taxon>
        <taxon>Muroidea</taxon>
        <taxon>Cricetidae</taxon>
        <taxon>Neotominae</taxon>
        <taxon>Neotoma</taxon>
    </lineage>
</organism>
<dbReference type="Proteomes" id="UP000092124">
    <property type="component" value="Unassembled WGS sequence"/>
</dbReference>
<evidence type="ECO:0000313" key="2">
    <source>
        <dbReference type="Proteomes" id="UP000092124"/>
    </source>
</evidence>
<keyword evidence="2" id="KW-1185">Reference proteome</keyword>
<protein>
    <submittedName>
        <fullName evidence="1">Uncharacterized protein</fullName>
    </submittedName>
</protein>
<sequence>MSLPQVSYPSATHAKPKTSELFSPQAHVGMLYCPMYYFPQKTSEIFALCLLSCRRELSYFGVKVAIIEPGGFKTALSNSDKMLPTIKKLFDQANSEIHTTSTTMSQQQPADEALGHGVLVVALPLDTMDK</sequence>
<accession>A0A1A6H1N8</accession>
<evidence type="ECO:0000313" key="1">
    <source>
        <dbReference type="EMBL" id="OBS71532.1"/>
    </source>
</evidence>
<dbReference type="OrthoDB" id="5296at2759"/>
<comment type="caution">
    <text evidence="1">The sequence shown here is derived from an EMBL/GenBank/DDBJ whole genome shotgun (WGS) entry which is preliminary data.</text>
</comment>
<dbReference type="STRING" id="56216.A0A1A6H1N8"/>
<dbReference type="EMBL" id="LZPO01056588">
    <property type="protein sequence ID" value="OBS71532.1"/>
    <property type="molecule type" value="Genomic_DNA"/>
</dbReference>
<dbReference type="AlphaFoldDB" id="A0A1A6H1N8"/>
<reference evidence="1 2" key="1">
    <citation type="submission" date="2016-06" db="EMBL/GenBank/DDBJ databases">
        <title>The Draft Genome Sequence and Annotation of the Desert Woodrat Neotoma lepida.</title>
        <authorList>
            <person name="Campbell M."/>
            <person name="Oakeson K.F."/>
            <person name="Yandell M."/>
            <person name="Halpert J.R."/>
            <person name="Dearing D."/>
        </authorList>
    </citation>
    <scope>NUCLEOTIDE SEQUENCE [LARGE SCALE GENOMIC DNA]</scope>
    <source>
        <strain evidence="1">417</strain>
        <tissue evidence="1">Liver</tissue>
    </source>
</reference>